<gene>
    <name evidence="1" type="ORF">PHYPA_013002</name>
</gene>
<name>A9TTQ5_PHYPA</name>
<dbReference type="EMBL" id="ABEU02000009">
    <property type="protein sequence ID" value="PNR48525.1"/>
    <property type="molecule type" value="Genomic_DNA"/>
</dbReference>
<evidence type="ECO:0000313" key="2">
    <source>
        <dbReference type="EnsemblPlants" id="PAC:32914133.CDS.1"/>
    </source>
</evidence>
<sequence>MYVFMYCSAYIALSQIPSPSIWSDCKVGPFYIILRVQVGWISCNNILAASLIRGNRRRSDSSQRRVSHNAPGLMLGVDATGWRRSRGGSTHAAGRLFMCRNKVIAWSLFDDEVALLL</sequence>
<organism evidence="1">
    <name type="scientific">Physcomitrium patens</name>
    <name type="common">Spreading-leaved earth moss</name>
    <name type="synonym">Physcomitrella patens</name>
    <dbReference type="NCBI Taxonomy" id="3218"/>
    <lineage>
        <taxon>Eukaryota</taxon>
        <taxon>Viridiplantae</taxon>
        <taxon>Streptophyta</taxon>
        <taxon>Embryophyta</taxon>
        <taxon>Bryophyta</taxon>
        <taxon>Bryophytina</taxon>
        <taxon>Bryopsida</taxon>
        <taxon>Funariidae</taxon>
        <taxon>Funariales</taxon>
        <taxon>Funariaceae</taxon>
        <taxon>Physcomitrium</taxon>
    </lineage>
</organism>
<accession>A9TTQ5</accession>
<dbReference type="PaxDb" id="3218-PP1S316_58V6.1"/>
<keyword evidence="3" id="KW-1185">Reference proteome</keyword>
<dbReference type="AlphaFoldDB" id="A9TTQ5"/>
<reference evidence="1 3" key="2">
    <citation type="journal article" date="2018" name="Plant J.">
        <title>The Physcomitrella patens chromosome-scale assembly reveals moss genome structure and evolution.</title>
        <authorList>
            <person name="Lang D."/>
            <person name="Ullrich K.K."/>
            <person name="Murat F."/>
            <person name="Fuchs J."/>
            <person name="Jenkins J."/>
            <person name="Haas F.B."/>
            <person name="Piednoel M."/>
            <person name="Gundlach H."/>
            <person name="Van Bel M."/>
            <person name="Meyberg R."/>
            <person name="Vives C."/>
            <person name="Morata J."/>
            <person name="Symeonidi A."/>
            <person name="Hiss M."/>
            <person name="Muchero W."/>
            <person name="Kamisugi Y."/>
            <person name="Saleh O."/>
            <person name="Blanc G."/>
            <person name="Decker E.L."/>
            <person name="van Gessel N."/>
            <person name="Grimwood J."/>
            <person name="Hayes R.D."/>
            <person name="Graham S.W."/>
            <person name="Gunter L.E."/>
            <person name="McDaniel S.F."/>
            <person name="Hoernstein S.N.W."/>
            <person name="Larsson A."/>
            <person name="Li F.W."/>
            <person name="Perroud P.F."/>
            <person name="Phillips J."/>
            <person name="Ranjan P."/>
            <person name="Rokshar D.S."/>
            <person name="Rothfels C.J."/>
            <person name="Schneider L."/>
            <person name="Shu S."/>
            <person name="Stevenson D.W."/>
            <person name="Thummler F."/>
            <person name="Tillich M."/>
            <person name="Villarreal Aguilar J.C."/>
            <person name="Widiez T."/>
            <person name="Wong G.K."/>
            <person name="Wymore A."/>
            <person name="Zhang Y."/>
            <person name="Zimmer A.D."/>
            <person name="Quatrano R.S."/>
            <person name="Mayer K.F.X."/>
            <person name="Goodstein D."/>
            <person name="Casacuberta J.M."/>
            <person name="Vandepoele K."/>
            <person name="Reski R."/>
            <person name="Cuming A.C."/>
            <person name="Tuskan G.A."/>
            <person name="Maumus F."/>
            <person name="Salse J."/>
            <person name="Schmutz J."/>
            <person name="Rensing S.A."/>
        </authorList>
    </citation>
    <scope>NUCLEOTIDE SEQUENCE [LARGE SCALE GENOMIC DNA]</scope>
    <source>
        <strain evidence="2 3">cv. Gransden 2004</strain>
    </source>
</reference>
<reference evidence="1 3" key="1">
    <citation type="journal article" date="2008" name="Science">
        <title>The Physcomitrella genome reveals evolutionary insights into the conquest of land by plants.</title>
        <authorList>
            <person name="Rensing S."/>
            <person name="Lang D."/>
            <person name="Zimmer A."/>
            <person name="Terry A."/>
            <person name="Salamov A."/>
            <person name="Shapiro H."/>
            <person name="Nishiyama T."/>
            <person name="Perroud P.-F."/>
            <person name="Lindquist E."/>
            <person name="Kamisugi Y."/>
            <person name="Tanahashi T."/>
            <person name="Sakakibara K."/>
            <person name="Fujita T."/>
            <person name="Oishi K."/>
            <person name="Shin-I T."/>
            <person name="Kuroki Y."/>
            <person name="Toyoda A."/>
            <person name="Suzuki Y."/>
            <person name="Hashimoto A."/>
            <person name="Yamaguchi K."/>
            <person name="Sugano A."/>
            <person name="Kohara Y."/>
            <person name="Fujiyama A."/>
            <person name="Anterola A."/>
            <person name="Aoki S."/>
            <person name="Ashton N."/>
            <person name="Barbazuk W.B."/>
            <person name="Barker E."/>
            <person name="Bennetzen J."/>
            <person name="Bezanilla M."/>
            <person name="Blankenship R."/>
            <person name="Cho S.H."/>
            <person name="Dutcher S."/>
            <person name="Estelle M."/>
            <person name="Fawcett J.A."/>
            <person name="Gundlach H."/>
            <person name="Hanada K."/>
            <person name="Heyl A."/>
            <person name="Hicks K.A."/>
            <person name="Hugh J."/>
            <person name="Lohr M."/>
            <person name="Mayer K."/>
            <person name="Melkozernov A."/>
            <person name="Murata T."/>
            <person name="Nelson D."/>
            <person name="Pils B."/>
            <person name="Prigge M."/>
            <person name="Reiss B."/>
            <person name="Renner T."/>
            <person name="Rombauts S."/>
            <person name="Rushton P."/>
            <person name="Sanderfoot A."/>
            <person name="Schween G."/>
            <person name="Shiu S.-H."/>
            <person name="Stueber K."/>
            <person name="Theodoulou F.L."/>
            <person name="Tu H."/>
            <person name="Van de Peer Y."/>
            <person name="Verrier P.J."/>
            <person name="Waters E."/>
            <person name="Wood A."/>
            <person name="Yang L."/>
            <person name="Cove D."/>
            <person name="Cuming A."/>
            <person name="Hasebe M."/>
            <person name="Lucas S."/>
            <person name="Mishler D.B."/>
            <person name="Reski R."/>
            <person name="Grigoriev I."/>
            <person name="Quatrano R.S."/>
            <person name="Boore J.L."/>
        </authorList>
    </citation>
    <scope>NUCLEOTIDE SEQUENCE [LARGE SCALE GENOMIC DNA]</scope>
    <source>
        <strain evidence="2 3">cv. Gransden 2004</strain>
    </source>
</reference>
<dbReference type="HOGENOM" id="CLU_2088919_0_0_1"/>
<dbReference type="EnsemblPlants" id="Pp3c9_20980V3.2">
    <property type="protein sequence ID" value="PAC:32914134.CDS.1"/>
    <property type="gene ID" value="Pp3c9_20980"/>
</dbReference>
<dbReference type="Gramene" id="Pp3c9_20980V3.2">
    <property type="protein sequence ID" value="PAC:32914134.CDS.1"/>
    <property type="gene ID" value="Pp3c9_20980"/>
</dbReference>
<proteinExistence type="predicted"/>
<evidence type="ECO:0000313" key="1">
    <source>
        <dbReference type="EMBL" id="PNR48525.1"/>
    </source>
</evidence>
<dbReference type="InParanoid" id="A9TTQ5"/>
<evidence type="ECO:0000313" key="3">
    <source>
        <dbReference type="Proteomes" id="UP000006727"/>
    </source>
</evidence>
<dbReference type="Gramene" id="Pp3c9_20980V3.1">
    <property type="protein sequence ID" value="PAC:32914133.CDS.1"/>
    <property type="gene ID" value="Pp3c9_20980"/>
</dbReference>
<dbReference type="EnsemblPlants" id="Pp3c9_20980V3.1">
    <property type="protein sequence ID" value="PAC:32914133.CDS.1"/>
    <property type="gene ID" value="Pp3c9_20980"/>
</dbReference>
<reference evidence="2" key="3">
    <citation type="submission" date="2020-12" db="UniProtKB">
        <authorList>
            <consortium name="EnsemblPlants"/>
        </authorList>
    </citation>
    <scope>IDENTIFICATION</scope>
</reference>
<dbReference type="Proteomes" id="UP000006727">
    <property type="component" value="Chromosome 9"/>
</dbReference>
<protein>
    <submittedName>
        <fullName evidence="1 2">Uncharacterized protein</fullName>
    </submittedName>
</protein>